<feature type="transmembrane region" description="Helical" evidence="7">
    <location>
        <begin position="274"/>
        <end position="300"/>
    </location>
</feature>
<evidence type="ECO:0000256" key="4">
    <source>
        <dbReference type="ARBA" id="ARBA00022692"/>
    </source>
</evidence>
<comment type="caution">
    <text evidence="8">The sequence shown here is derived from an EMBL/GenBank/DDBJ whole genome shotgun (WGS) entry which is preliminary data.</text>
</comment>
<feature type="transmembrane region" description="Helical" evidence="7">
    <location>
        <begin position="20"/>
        <end position="40"/>
    </location>
</feature>
<keyword evidence="9" id="KW-1185">Reference proteome</keyword>
<evidence type="ECO:0000256" key="6">
    <source>
        <dbReference type="ARBA" id="ARBA00023136"/>
    </source>
</evidence>
<feature type="transmembrane region" description="Helical" evidence="7">
    <location>
        <begin position="242"/>
        <end position="262"/>
    </location>
</feature>
<sequence>MKERKASVDLLLQGSPFRGILLFAMPIIAGNIFQQMYSIMDSVIVGNFVGKEALAAIGSGTTIINLLIEIFIGMATGVSAVVAKYYGARNGERLQKTVHTAVAFSILAGVFLIIFGIVITPHILKWMNTPQEMIPSALKYLQTYFCGSLFLVFYNTGTGILRGIGDSGRPLYILILSSISNILLDILFVCVFRTGIAGAAWATVISQGISAFIVLYVLCRDTGMHQLKPGQIRLEKKAMGEIAKMGIPIGIQSGLIAFSNVVVQTNINYFGVDAVSGCSAFLKIDGILVLPLVSFGLAAMTYTSQNLGAGNIRRVLLGKRATMIICMCYIIPASVFVWIFGTPLIGLFSHDKAVIACGKIMVQVMTPGYWMLGVAHVYAGIFRGCGKSFQTMLLMLFNLVVVRFLYLAVAVKIHHTLAVVLSSYTVSWVTVMVSAILMSKFIEKKDNIWNPVDNRKEQ</sequence>
<evidence type="ECO:0000256" key="7">
    <source>
        <dbReference type="SAM" id="Phobius"/>
    </source>
</evidence>
<dbReference type="InterPro" id="IPR048279">
    <property type="entry name" value="MdtK-like"/>
</dbReference>
<dbReference type="InterPro" id="IPR002528">
    <property type="entry name" value="MATE_fam"/>
</dbReference>
<keyword evidence="4 7" id="KW-0812">Transmembrane</keyword>
<feature type="transmembrane region" description="Helical" evidence="7">
    <location>
        <begin position="173"/>
        <end position="194"/>
    </location>
</feature>
<dbReference type="PANTHER" id="PTHR43549">
    <property type="entry name" value="MULTIDRUG RESISTANCE PROTEIN YPNP-RELATED"/>
    <property type="match status" value="1"/>
</dbReference>
<evidence type="ECO:0000313" key="8">
    <source>
        <dbReference type="EMBL" id="MBC8562765.1"/>
    </source>
</evidence>
<dbReference type="EMBL" id="JACRSX010000011">
    <property type="protein sequence ID" value="MBC8562765.1"/>
    <property type="molecule type" value="Genomic_DNA"/>
</dbReference>
<feature type="transmembrane region" description="Helical" evidence="7">
    <location>
        <begin position="360"/>
        <end position="381"/>
    </location>
</feature>
<protein>
    <submittedName>
        <fullName evidence="8">MATE family efflux transporter</fullName>
    </submittedName>
</protein>
<keyword evidence="3" id="KW-1003">Cell membrane</keyword>
<feature type="transmembrane region" description="Helical" evidence="7">
    <location>
        <begin position="393"/>
        <end position="411"/>
    </location>
</feature>
<dbReference type="Pfam" id="PF01554">
    <property type="entry name" value="MatE"/>
    <property type="match status" value="2"/>
</dbReference>
<reference evidence="8 9" key="1">
    <citation type="submission" date="2020-08" db="EMBL/GenBank/DDBJ databases">
        <title>Genome public.</title>
        <authorList>
            <person name="Liu C."/>
            <person name="Sun Q."/>
        </authorList>
    </citation>
    <scope>NUCLEOTIDE SEQUENCE [LARGE SCALE GENOMIC DNA]</scope>
    <source>
        <strain evidence="8 9">NSJ-37</strain>
    </source>
</reference>
<dbReference type="PIRSF" id="PIRSF006603">
    <property type="entry name" value="DinF"/>
    <property type="match status" value="1"/>
</dbReference>
<organism evidence="8 9">
    <name type="scientific">Jutongia huaianensis</name>
    <dbReference type="NCBI Taxonomy" id="2763668"/>
    <lineage>
        <taxon>Bacteria</taxon>
        <taxon>Bacillati</taxon>
        <taxon>Bacillota</taxon>
        <taxon>Clostridia</taxon>
        <taxon>Lachnospirales</taxon>
        <taxon>Lachnospiraceae</taxon>
        <taxon>Jutongia</taxon>
    </lineage>
</organism>
<feature type="transmembrane region" description="Helical" evidence="7">
    <location>
        <begin position="200"/>
        <end position="219"/>
    </location>
</feature>
<proteinExistence type="predicted"/>
<evidence type="ECO:0000256" key="2">
    <source>
        <dbReference type="ARBA" id="ARBA00022448"/>
    </source>
</evidence>
<dbReference type="InterPro" id="IPR052031">
    <property type="entry name" value="Membrane_Transporter-Flippase"/>
</dbReference>
<comment type="subcellular location">
    <subcellularLocation>
        <location evidence="1">Cell membrane</location>
        <topology evidence="1">Multi-pass membrane protein</topology>
    </subcellularLocation>
</comment>
<evidence type="ECO:0000313" key="9">
    <source>
        <dbReference type="Proteomes" id="UP000606193"/>
    </source>
</evidence>
<evidence type="ECO:0000256" key="3">
    <source>
        <dbReference type="ARBA" id="ARBA00022475"/>
    </source>
</evidence>
<dbReference type="NCBIfam" id="TIGR00797">
    <property type="entry name" value="matE"/>
    <property type="match status" value="1"/>
</dbReference>
<keyword evidence="5 7" id="KW-1133">Transmembrane helix</keyword>
<keyword evidence="6 7" id="KW-0472">Membrane</keyword>
<dbReference type="PANTHER" id="PTHR43549:SF3">
    <property type="entry name" value="MULTIDRUG RESISTANCE PROTEIN YPNP-RELATED"/>
    <property type="match status" value="1"/>
</dbReference>
<gene>
    <name evidence="8" type="ORF">H8704_09030</name>
</gene>
<dbReference type="CDD" id="cd13138">
    <property type="entry name" value="MATE_yoeA_like"/>
    <property type="match status" value="1"/>
</dbReference>
<keyword evidence="2" id="KW-0813">Transport</keyword>
<feature type="transmembrane region" description="Helical" evidence="7">
    <location>
        <begin position="60"/>
        <end position="86"/>
    </location>
</feature>
<evidence type="ECO:0000256" key="5">
    <source>
        <dbReference type="ARBA" id="ARBA00022989"/>
    </source>
</evidence>
<dbReference type="RefSeq" id="WP_249298040.1">
    <property type="nucleotide sequence ID" value="NZ_JACRSX010000011.1"/>
</dbReference>
<dbReference type="Proteomes" id="UP000606193">
    <property type="component" value="Unassembled WGS sequence"/>
</dbReference>
<feature type="transmembrane region" description="Helical" evidence="7">
    <location>
        <begin position="321"/>
        <end position="340"/>
    </location>
</feature>
<evidence type="ECO:0000256" key="1">
    <source>
        <dbReference type="ARBA" id="ARBA00004651"/>
    </source>
</evidence>
<feature type="transmembrane region" description="Helical" evidence="7">
    <location>
        <begin position="417"/>
        <end position="438"/>
    </location>
</feature>
<feature type="transmembrane region" description="Helical" evidence="7">
    <location>
        <begin position="140"/>
        <end position="161"/>
    </location>
</feature>
<feature type="transmembrane region" description="Helical" evidence="7">
    <location>
        <begin position="98"/>
        <end position="120"/>
    </location>
</feature>
<accession>A0ABR7N2B9</accession>
<name>A0ABR7N2B9_9FIRM</name>